<name>A0A1H4G7Y3_9GAMM</name>
<dbReference type="RefSeq" id="WP_091827447.1">
    <property type="nucleotide sequence ID" value="NZ_FNRJ01000014.1"/>
</dbReference>
<proteinExistence type="predicted"/>
<dbReference type="SUPFAM" id="SSF69118">
    <property type="entry name" value="AhpD-like"/>
    <property type="match status" value="1"/>
</dbReference>
<evidence type="ECO:0008006" key="3">
    <source>
        <dbReference type="Google" id="ProtNLM"/>
    </source>
</evidence>
<dbReference type="OrthoDB" id="287782at2"/>
<gene>
    <name evidence="1" type="ORF">SAMN02745729_114101</name>
</gene>
<dbReference type="EMBL" id="FNRJ01000014">
    <property type="protein sequence ID" value="SEB05715.1"/>
    <property type="molecule type" value="Genomic_DNA"/>
</dbReference>
<keyword evidence="2" id="KW-1185">Reference proteome</keyword>
<evidence type="ECO:0000313" key="2">
    <source>
        <dbReference type="Proteomes" id="UP000242469"/>
    </source>
</evidence>
<accession>A0A1H4G7Y3</accession>
<reference evidence="2" key="1">
    <citation type="submission" date="2016-10" db="EMBL/GenBank/DDBJ databases">
        <authorList>
            <person name="Varghese N."/>
            <person name="Submissions S."/>
        </authorList>
    </citation>
    <scope>NUCLEOTIDE SEQUENCE [LARGE SCALE GENOMIC DNA]</scope>
    <source>
        <strain evidence="2">DSM 11526</strain>
    </source>
</reference>
<dbReference type="Gene3D" id="1.20.1290.10">
    <property type="entry name" value="AhpD-like"/>
    <property type="match status" value="1"/>
</dbReference>
<dbReference type="Proteomes" id="UP000242469">
    <property type="component" value="Unassembled WGS sequence"/>
</dbReference>
<dbReference type="AlphaFoldDB" id="A0A1H4G7Y3"/>
<protein>
    <recommendedName>
        <fullName evidence="3">Carboxymuconolactone decarboxylase family protein</fullName>
    </recommendedName>
</protein>
<sequence>MIKYIFKKMLLSMKTRYDYDVRYMQDILKTSLGAFLKLMGFQTMSSHSGNLPPEPLYAARLRAIIWDDCGPCTQLVVNMALEEKVDPEIVRAIIDRNMDELPEEIALVVRFTEFVLAHNPEADDLREQILELWGQEGLITLAYCISSYRVYPALKYALGYGKACSRIKVNEDSLAPTRSDTLAMGAEHD</sequence>
<organism evidence="1 2">
    <name type="scientific">Marinobacterium iners DSM 11526</name>
    <dbReference type="NCBI Taxonomy" id="1122198"/>
    <lineage>
        <taxon>Bacteria</taxon>
        <taxon>Pseudomonadati</taxon>
        <taxon>Pseudomonadota</taxon>
        <taxon>Gammaproteobacteria</taxon>
        <taxon>Oceanospirillales</taxon>
        <taxon>Oceanospirillaceae</taxon>
        <taxon>Marinobacterium</taxon>
    </lineage>
</organism>
<dbReference type="InterPro" id="IPR029032">
    <property type="entry name" value="AhpD-like"/>
</dbReference>
<dbReference type="STRING" id="1122198.SAMN02745729_114101"/>
<evidence type="ECO:0000313" key="1">
    <source>
        <dbReference type="EMBL" id="SEB05715.1"/>
    </source>
</evidence>